<dbReference type="Proteomes" id="UP000095247">
    <property type="component" value="Unassembled WGS sequence"/>
</dbReference>
<name>A0A1E5NFF2_9SPIR</name>
<keyword evidence="2" id="KW-0812">Transmembrane</keyword>
<dbReference type="EMBL" id="MDCO01000009">
    <property type="protein sequence ID" value="OEJ14874.1"/>
    <property type="molecule type" value="Genomic_DNA"/>
</dbReference>
<dbReference type="GO" id="GO:0016791">
    <property type="term" value="F:phosphatase activity"/>
    <property type="evidence" value="ECO:0007669"/>
    <property type="project" value="TreeGrafter"/>
</dbReference>
<gene>
    <name evidence="4" type="ORF">BFL38_08545</name>
</gene>
<dbReference type="InterPro" id="IPR052016">
    <property type="entry name" value="Bact_Sigma-Reg"/>
</dbReference>
<dbReference type="RefSeq" id="WP_069726369.1">
    <property type="nucleotide sequence ID" value="NZ_MDCO01000009.1"/>
</dbReference>
<keyword evidence="2" id="KW-0472">Membrane</keyword>
<dbReference type="SUPFAM" id="SSF81606">
    <property type="entry name" value="PP2C-like"/>
    <property type="match status" value="1"/>
</dbReference>
<evidence type="ECO:0000313" key="5">
    <source>
        <dbReference type="Proteomes" id="UP000095247"/>
    </source>
</evidence>
<keyword evidence="2" id="KW-1133">Transmembrane helix</keyword>
<dbReference type="PANTHER" id="PTHR43156:SF2">
    <property type="entry name" value="STAGE II SPORULATION PROTEIN E"/>
    <property type="match status" value="1"/>
</dbReference>
<dbReference type="InterPro" id="IPR001932">
    <property type="entry name" value="PPM-type_phosphatase-like_dom"/>
</dbReference>
<protein>
    <submittedName>
        <fullName evidence="4">Serine/threonine protein phosphatase</fullName>
    </submittedName>
</protein>
<feature type="transmembrane region" description="Helical" evidence="2">
    <location>
        <begin position="12"/>
        <end position="32"/>
    </location>
</feature>
<organism evidence="4 5">
    <name type="scientific">Brachyspira hampsonii</name>
    <dbReference type="NCBI Taxonomy" id="1287055"/>
    <lineage>
        <taxon>Bacteria</taxon>
        <taxon>Pseudomonadati</taxon>
        <taxon>Spirochaetota</taxon>
        <taxon>Spirochaetia</taxon>
        <taxon>Brachyspirales</taxon>
        <taxon>Brachyspiraceae</taxon>
        <taxon>Brachyspira</taxon>
    </lineage>
</organism>
<keyword evidence="1" id="KW-0378">Hydrolase</keyword>
<dbReference type="Gene3D" id="3.60.40.10">
    <property type="entry name" value="PPM-type phosphatase domain"/>
    <property type="match status" value="1"/>
</dbReference>
<comment type="caution">
    <text evidence="4">The sequence shown here is derived from an EMBL/GenBank/DDBJ whole genome shotgun (WGS) entry which is preliminary data.</text>
</comment>
<dbReference type="PANTHER" id="PTHR43156">
    <property type="entry name" value="STAGE II SPORULATION PROTEIN E-RELATED"/>
    <property type="match status" value="1"/>
</dbReference>
<reference evidence="4 5" key="1">
    <citation type="submission" date="2016-08" db="EMBL/GenBank/DDBJ databases">
        <title>Characterization and recognition of Brachyspira hampsonii sp. nov., a novel intestinal spirochete that is pathogenic to pigs.</title>
        <authorList>
            <person name="Mirajkar N."/>
            <person name="La T."/>
            <person name="Phillips N."/>
            <person name="Hampson D."/>
            <person name="Gebhart C."/>
        </authorList>
    </citation>
    <scope>NUCLEOTIDE SEQUENCE [LARGE SCALE GENOMIC DNA]</scope>
    <source>
        <strain evidence="4 5">P280/1</strain>
    </source>
</reference>
<evidence type="ECO:0000259" key="3">
    <source>
        <dbReference type="SMART" id="SM00331"/>
    </source>
</evidence>
<accession>A0A1E5NFF2</accession>
<dbReference type="Pfam" id="PF07228">
    <property type="entry name" value="SpoIIE"/>
    <property type="match status" value="1"/>
</dbReference>
<sequence>MKNERILIFFKFISMVFLILFLLLNIACISYYENKFIFILLLILFLSFFIPGIILYKNIINLYLIQDYKQVEEKSSDGKIYRFSKINSTIINDYQTAIKDLKEKNSYILGRYDVLEDIKKQYKKDMKKARKLQENMMPKKMPNNNKINSASLYKPFETIGGDFFDYIYLDEDRILFIISDISGHGVEAAIITAMFKTVFRNFAQSFKSPSSFLYDINNYIIKILPINYYLTMIAAEIDLKNKTVKYSNASHTPILILQNSEIKEYNKGGTIIGLFPQAYYEEETVNIKKDDVLIFYTDGVTEASRSKNKYDFYGIDRFKKVIFNNRNNSTENIIINIEKDFYDYLSYMSPDDDFTIAAFKIKI</sequence>
<proteinExistence type="predicted"/>
<dbReference type="AlphaFoldDB" id="A0A1E5NFF2"/>
<evidence type="ECO:0000256" key="2">
    <source>
        <dbReference type="SAM" id="Phobius"/>
    </source>
</evidence>
<dbReference type="InterPro" id="IPR036457">
    <property type="entry name" value="PPM-type-like_dom_sf"/>
</dbReference>
<feature type="domain" description="PPM-type phosphatase" evidence="3">
    <location>
        <begin position="144"/>
        <end position="361"/>
    </location>
</feature>
<dbReference type="SMART" id="SM00331">
    <property type="entry name" value="PP2C_SIG"/>
    <property type="match status" value="1"/>
</dbReference>
<evidence type="ECO:0000256" key="1">
    <source>
        <dbReference type="ARBA" id="ARBA00022801"/>
    </source>
</evidence>
<evidence type="ECO:0000313" key="4">
    <source>
        <dbReference type="EMBL" id="OEJ14874.1"/>
    </source>
</evidence>
<feature type="transmembrane region" description="Helical" evidence="2">
    <location>
        <begin position="38"/>
        <end position="56"/>
    </location>
</feature>